<comment type="similarity">
    <text evidence="1">Belongs to the short-chain dehydrogenases/reductases (SDR) family.</text>
</comment>
<keyword evidence="2" id="KW-0560">Oxidoreductase</keyword>
<dbReference type="PRINTS" id="PR00080">
    <property type="entry name" value="SDRFAMILY"/>
</dbReference>
<dbReference type="InterPro" id="IPR050259">
    <property type="entry name" value="SDR"/>
</dbReference>
<dbReference type="GO" id="GO:0016491">
    <property type="term" value="F:oxidoreductase activity"/>
    <property type="evidence" value="ECO:0007669"/>
    <property type="project" value="UniProtKB-KW"/>
</dbReference>
<protein>
    <submittedName>
        <fullName evidence="3">3-hydroxybutyrate dehydrogenase</fullName>
    </submittedName>
</protein>
<dbReference type="SUPFAM" id="SSF51735">
    <property type="entry name" value="NAD(P)-binding Rossmann-fold domains"/>
    <property type="match status" value="1"/>
</dbReference>
<dbReference type="NCBIfam" id="NF009093">
    <property type="entry name" value="PRK12429.1"/>
    <property type="match status" value="1"/>
</dbReference>
<dbReference type="EMBL" id="BMHP01000001">
    <property type="protein sequence ID" value="GGD49789.1"/>
    <property type="molecule type" value="Genomic_DNA"/>
</dbReference>
<proteinExistence type="inferred from homology"/>
<dbReference type="RefSeq" id="WP_188988650.1">
    <property type="nucleotide sequence ID" value="NZ_BMHP01000001.1"/>
</dbReference>
<dbReference type="Gene3D" id="3.40.50.720">
    <property type="entry name" value="NAD(P)-binding Rossmann-like Domain"/>
    <property type="match status" value="1"/>
</dbReference>
<dbReference type="FunFam" id="3.40.50.720:FF:000084">
    <property type="entry name" value="Short-chain dehydrogenase reductase"/>
    <property type="match status" value="1"/>
</dbReference>
<evidence type="ECO:0000313" key="4">
    <source>
        <dbReference type="Proteomes" id="UP000612456"/>
    </source>
</evidence>
<evidence type="ECO:0000313" key="3">
    <source>
        <dbReference type="EMBL" id="GGD49789.1"/>
    </source>
</evidence>
<dbReference type="InterPro" id="IPR036291">
    <property type="entry name" value="NAD(P)-bd_dom_sf"/>
</dbReference>
<dbReference type="GO" id="GO:0008206">
    <property type="term" value="P:bile acid metabolic process"/>
    <property type="evidence" value="ECO:0007669"/>
    <property type="project" value="UniProtKB-ARBA"/>
</dbReference>
<gene>
    <name evidence="3" type="primary">bdhA</name>
    <name evidence="3" type="ORF">GCM10010911_04160</name>
</gene>
<reference evidence="3" key="2">
    <citation type="submission" date="2020-09" db="EMBL/GenBank/DDBJ databases">
        <authorList>
            <person name="Sun Q."/>
            <person name="Zhou Y."/>
        </authorList>
    </citation>
    <scope>NUCLEOTIDE SEQUENCE</scope>
    <source>
        <strain evidence="3">CGMCC 1.15178</strain>
    </source>
</reference>
<evidence type="ECO:0000256" key="2">
    <source>
        <dbReference type="ARBA" id="ARBA00023002"/>
    </source>
</evidence>
<dbReference type="PANTHER" id="PTHR42879">
    <property type="entry name" value="3-OXOACYL-(ACYL-CARRIER-PROTEIN) REDUCTASE"/>
    <property type="match status" value="1"/>
</dbReference>
<dbReference type="PANTHER" id="PTHR42879:SF2">
    <property type="entry name" value="3-OXOACYL-[ACYL-CARRIER-PROTEIN] REDUCTASE FABG"/>
    <property type="match status" value="1"/>
</dbReference>
<keyword evidence="4" id="KW-1185">Reference proteome</keyword>
<reference evidence="3" key="1">
    <citation type="journal article" date="2014" name="Int. J. Syst. Evol. Microbiol.">
        <title>Complete genome sequence of Corynebacterium casei LMG S-19264T (=DSM 44701T), isolated from a smear-ripened cheese.</title>
        <authorList>
            <consortium name="US DOE Joint Genome Institute (JGI-PGF)"/>
            <person name="Walter F."/>
            <person name="Albersmeier A."/>
            <person name="Kalinowski J."/>
            <person name="Ruckert C."/>
        </authorList>
    </citation>
    <scope>NUCLEOTIDE SEQUENCE</scope>
    <source>
        <strain evidence="3">CGMCC 1.15178</strain>
    </source>
</reference>
<dbReference type="PROSITE" id="PS00061">
    <property type="entry name" value="ADH_SHORT"/>
    <property type="match status" value="1"/>
</dbReference>
<dbReference type="NCBIfam" id="NF009466">
    <property type="entry name" value="PRK12826.1-2"/>
    <property type="match status" value="1"/>
</dbReference>
<dbReference type="InterPro" id="IPR002347">
    <property type="entry name" value="SDR_fam"/>
</dbReference>
<name>A0A916YLC8_9BACL</name>
<organism evidence="3 4">
    <name type="scientific">Paenibacillus nasutitermitis</name>
    <dbReference type="NCBI Taxonomy" id="1652958"/>
    <lineage>
        <taxon>Bacteria</taxon>
        <taxon>Bacillati</taxon>
        <taxon>Bacillota</taxon>
        <taxon>Bacilli</taxon>
        <taxon>Bacillales</taxon>
        <taxon>Paenibacillaceae</taxon>
        <taxon>Paenibacillus</taxon>
    </lineage>
</organism>
<dbReference type="AlphaFoldDB" id="A0A916YLC8"/>
<comment type="caution">
    <text evidence="3">The sequence shown here is derived from an EMBL/GenBank/DDBJ whole genome shotgun (WGS) entry which is preliminary data.</text>
</comment>
<dbReference type="Pfam" id="PF13561">
    <property type="entry name" value="adh_short_C2"/>
    <property type="match status" value="1"/>
</dbReference>
<dbReference type="InterPro" id="IPR020904">
    <property type="entry name" value="Sc_DH/Rdtase_CS"/>
</dbReference>
<sequence>MTTCGKRIVIVTGSARGIGYAIAEAFARNGDQPIIADLSFDHAREAANSLVEKYHCSPAAYELDVANPLSVEAFIGHVVDKWGRVDIVVNNAGLQHIDPVEQFPVDKWDALINVLLKGPFLLTKYCVPHMKKQQYGRIINISSVHGKLASPYKSAYVAAKHGVVGLTRTVALEVASSHITVNAVMPGAVHTKLVDEQLLKLAEKDGTTPAEALEQHILAKQAIKRFIKPEEVAACCIYLASEGAAGITGETISVSGGW</sequence>
<dbReference type="PRINTS" id="PR00081">
    <property type="entry name" value="GDHRDH"/>
</dbReference>
<evidence type="ECO:0000256" key="1">
    <source>
        <dbReference type="ARBA" id="ARBA00006484"/>
    </source>
</evidence>
<accession>A0A916YLC8</accession>
<dbReference type="Proteomes" id="UP000612456">
    <property type="component" value="Unassembled WGS sequence"/>
</dbReference>